<evidence type="ECO:0000313" key="1">
    <source>
        <dbReference type="EMBL" id="MBB5051313.1"/>
    </source>
</evidence>
<organism evidence="1 2">
    <name type="scientific">Afipia massiliensis</name>
    <dbReference type="NCBI Taxonomy" id="211460"/>
    <lineage>
        <taxon>Bacteria</taxon>
        <taxon>Pseudomonadati</taxon>
        <taxon>Pseudomonadota</taxon>
        <taxon>Alphaproteobacteria</taxon>
        <taxon>Hyphomicrobiales</taxon>
        <taxon>Nitrobacteraceae</taxon>
        <taxon>Afipia</taxon>
    </lineage>
</organism>
<proteinExistence type="predicted"/>
<dbReference type="InterPro" id="IPR024072">
    <property type="entry name" value="DHFR-like_dom_sf"/>
</dbReference>
<name>A0A840MTP1_9BRAD</name>
<dbReference type="Gene3D" id="3.40.430.10">
    <property type="entry name" value="Dihydrofolate Reductase, subunit A"/>
    <property type="match status" value="1"/>
</dbReference>
<comment type="caution">
    <text evidence="1">The sequence shown here is derived from an EMBL/GenBank/DDBJ whole genome shotgun (WGS) entry which is preliminary data.</text>
</comment>
<dbReference type="AlphaFoldDB" id="A0A840MTP1"/>
<evidence type="ECO:0000313" key="2">
    <source>
        <dbReference type="Proteomes" id="UP000521227"/>
    </source>
</evidence>
<dbReference type="Proteomes" id="UP000521227">
    <property type="component" value="Unassembled WGS sequence"/>
</dbReference>
<accession>A0A840MTP1</accession>
<sequence length="181" mass="19930">MRIEGYVILSADGMLADASGIMPPELKFEADQRFFESALDAADLIVHGRNSFEDQPRSPDRTRIVLTRTVPDLARDPANPKATLWNPAGASFEDACRKSGVTTGTAAIIGGPVVFEMFMDRFDTFWLSQAHNVTIPRGMGGFLEIPSRSPQTILAAHGLKADEVRVLDAERRVDVTAWRRS</sequence>
<dbReference type="SUPFAM" id="SSF53597">
    <property type="entry name" value="Dihydrofolate reductase-like"/>
    <property type="match status" value="1"/>
</dbReference>
<gene>
    <name evidence="1" type="ORF">HNQ36_001267</name>
</gene>
<protein>
    <submittedName>
        <fullName evidence="1">Dihydrofolate reductase</fullName>
    </submittedName>
</protein>
<dbReference type="EMBL" id="JACHIJ010000002">
    <property type="protein sequence ID" value="MBB5051313.1"/>
    <property type="molecule type" value="Genomic_DNA"/>
</dbReference>
<dbReference type="RefSeq" id="WP_184084082.1">
    <property type="nucleotide sequence ID" value="NZ_JACHIJ010000002.1"/>
</dbReference>
<reference evidence="1 2" key="1">
    <citation type="submission" date="2020-08" db="EMBL/GenBank/DDBJ databases">
        <title>Genomic Encyclopedia of Type Strains, Phase IV (KMG-IV): sequencing the most valuable type-strain genomes for metagenomic binning, comparative biology and taxonomic classification.</title>
        <authorList>
            <person name="Goeker M."/>
        </authorList>
    </citation>
    <scope>NUCLEOTIDE SEQUENCE [LARGE SCALE GENOMIC DNA]</scope>
    <source>
        <strain evidence="1 2">DSM 17498</strain>
    </source>
</reference>